<dbReference type="RefSeq" id="WP_100916398.1">
    <property type="nucleotide sequence ID" value="NZ_CP025057.1"/>
</dbReference>
<evidence type="ECO:0000313" key="2">
    <source>
        <dbReference type="Proteomes" id="UP000231823"/>
    </source>
</evidence>
<dbReference type="SUPFAM" id="SSF116965">
    <property type="entry name" value="Hypothetical protein MPN330"/>
    <property type="match status" value="1"/>
</dbReference>
<accession>A0A2K8SD78</accession>
<sequence>MKNYYDETLEKIEEAEEQNNLQEAFRIISEELNAPYIPQDFLEKLQKIEIRLIEKANLNKSNSFNWNIDKVLEAMSKKLNQDVQLMAFDALRGLNARLIINDIKEYLQNTEIKPEYKSFLILVLIEQAIDEELIVKKNNQSILINPLKYDLLKAQQVFKDLELKMEQVVYYSNPSLFNICENIANTYFYHVFPIFNLEESNLNDLAMAIIMKASNSLGLEWNEKLELKLNFNKENTMLLLNELNEII</sequence>
<dbReference type="AlphaFoldDB" id="A0A2K8SD78"/>
<organism evidence="1 2">
    <name type="scientific">Spiroplasma floricola 23-6</name>
    <dbReference type="NCBI Taxonomy" id="1336749"/>
    <lineage>
        <taxon>Bacteria</taxon>
        <taxon>Bacillati</taxon>
        <taxon>Mycoplasmatota</taxon>
        <taxon>Mollicutes</taxon>
        <taxon>Entomoplasmatales</taxon>
        <taxon>Spiroplasmataceae</taxon>
        <taxon>Spiroplasma</taxon>
    </lineage>
</organism>
<reference evidence="1 2" key="1">
    <citation type="submission" date="2017-12" db="EMBL/GenBank/DDBJ databases">
        <title>Complete genome sequence of Spiroplasma floricola 23-6 (ATCC 29989).</title>
        <authorList>
            <person name="Tsai Y.-M."/>
            <person name="Wu P.-S."/>
            <person name="Lo W.-S."/>
            <person name="Kuo C.-H."/>
        </authorList>
    </citation>
    <scope>NUCLEOTIDE SEQUENCE [LARGE SCALE GENOMIC DNA]</scope>
    <source>
        <strain evidence="1 2">23-6</strain>
    </source>
</reference>
<dbReference type="KEGG" id="sfz:SFLOR_v1c03540"/>
<gene>
    <name evidence="1" type="ORF">SFLOR_v1c03540</name>
</gene>
<dbReference type="OrthoDB" id="400159at2"/>
<keyword evidence="2" id="KW-1185">Reference proteome</keyword>
<name>A0A2K8SD78_9MOLU</name>
<evidence type="ECO:0000313" key="1">
    <source>
        <dbReference type="EMBL" id="AUB31411.1"/>
    </source>
</evidence>
<dbReference type="Pfam" id="PF11428">
    <property type="entry name" value="DUF3196"/>
    <property type="match status" value="1"/>
</dbReference>
<dbReference type="EMBL" id="CP025057">
    <property type="protein sequence ID" value="AUB31411.1"/>
    <property type="molecule type" value="Genomic_DNA"/>
</dbReference>
<protein>
    <recommendedName>
        <fullName evidence="3">DUF3196 domain-containing protein</fullName>
    </recommendedName>
</protein>
<evidence type="ECO:0008006" key="3">
    <source>
        <dbReference type="Google" id="ProtNLM"/>
    </source>
</evidence>
<dbReference type="Proteomes" id="UP000231823">
    <property type="component" value="Chromosome"/>
</dbReference>
<dbReference type="InterPro" id="IPR024503">
    <property type="entry name" value="DUF3196"/>
</dbReference>
<proteinExistence type="predicted"/>